<dbReference type="PRINTS" id="PR00452">
    <property type="entry name" value="SH3DOMAIN"/>
</dbReference>
<dbReference type="GO" id="GO:0006897">
    <property type="term" value="P:endocytosis"/>
    <property type="evidence" value="ECO:0007669"/>
    <property type="project" value="InterPro"/>
</dbReference>
<feature type="region of interest" description="Disordered" evidence="5">
    <location>
        <begin position="152"/>
        <end position="239"/>
    </location>
</feature>
<keyword evidence="2 4" id="KW-0728">SH3 domain</keyword>
<dbReference type="SUPFAM" id="SSF50044">
    <property type="entry name" value="SH3-domain"/>
    <property type="match status" value="1"/>
</dbReference>
<dbReference type="InterPro" id="IPR001452">
    <property type="entry name" value="SH3_domain"/>
</dbReference>
<comment type="caution">
    <text evidence="7">The sequence shown here is derived from an EMBL/GenBank/DDBJ whole genome shotgun (WGS) entry which is preliminary data.</text>
</comment>
<feature type="compositionally biased region" description="Low complexity" evidence="5">
    <location>
        <begin position="69"/>
        <end position="80"/>
    </location>
</feature>
<dbReference type="PANTHER" id="PTHR47174:SF3">
    <property type="entry name" value="BRIDGING INTEGRATOR 3"/>
    <property type="match status" value="1"/>
</dbReference>
<dbReference type="GO" id="GO:0051666">
    <property type="term" value="P:actin cortical patch localization"/>
    <property type="evidence" value="ECO:0007669"/>
    <property type="project" value="InterPro"/>
</dbReference>
<dbReference type="STRING" id="154538.A0A1M2VPK6"/>
<protein>
    <submittedName>
        <fullName evidence="7">Protein csh3</fullName>
    </submittedName>
</protein>
<dbReference type="Pfam" id="PF00018">
    <property type="entry name" value="SH3_1"/>
    <property type="match status" value="1"/>
</dbReference>
<dbReference type="GO" id="GO:0015629">
    <property type="term" value="C:actin cytoskeleton"/>
    <property type="evidence" value="ECO:0007669"/>
    <property type="project" value="TreeGrafter"/>
</dbReference>
<gene>
    <name evidence="7" type="ORF">TRAPUB_13984</name>
</gene>
<organism evidence="7 8">
    <name type="scientific">Trametes pubescens</name>
    <name type="common">White-rot fungus</name>
    <dbReference type="NCBI Taxonomy" id="154538"/>
    <lineage>
        <taxon>Eukaryota</taxon>
        <taxon>Fungi</taxon>
        <taxon>Dikarya</taxon>
        <taxon>Basidiomycota</taxon>
        <taxon>Agaricomycotina</taxon>
        <taxon>Agaricomycetes</taxon>
        <taxon>Polyporales</taxon>
        <taxon>Polyporaceae</taxon>
        <taxon>Trametes</taxon>
    </lineage>
</organism>
<dbReference type="PANTHER" id="PTHR47174">
    <property type="entry name" value="BRIDGING INTEGRATOR 3"/>
    <property type="match status" value="1"/>
</dbReference>
<keyword evidence="8" id="KW-1185">Reference proteome</keyword>
<dbReference type="GO" id="GO:0097320">
    <property type="term" value="P:plasma membrane tubulation"/>
    <property type="evidence" value="ECO:0007669"/>
    <property type="project" value="TreeGrafter"/>
</dbReference>
<feature type="region of interest" description="Disordered" evidence="5">
    <location>
        <begin position="69"/>
        <end position="92"/>
    </location>
</feature>
<dbReference type="OrthoDB" id="5983572at2759"/>
<dbReference type="Proteomes" id="UP000184267">
    <property type="component" value="Unassembled WGS sequence"/>
</dbReference>
<dbReference type="GO" id="GO:0005737">
    <property type="term" value="C:cytoplasm"/>
    <property type="evidence" value="ECO:0007669"/>
    <property type="project" value="UniProtKB-SubCell"/>
</dbReference>
<dbReference type="FunFam" id="2.30.30.40:FF:000072">
    <property type="entry name" value="Unconventional Myosin IB"/>
    <property type="match status" value="1"/>
</dbReference>
<dbReference type="InterPro" id="IPR036028">
    <property type="entry name" value="SH3-like_dom_sf"/>
</dbReference>
<feature type="domain" description="SH3" evidence="6">
    <location>
        <begin position="88"/>
        <end position="149"/>
    </location>
</feature>
<evidence type="ECO:0000256" key="1">
    <source>
        <dbReference type="ARBA" id="ARBA00004496"/>
    </source>
</evidence>
<accession>A0A1M2VPK6</accession>
<evidence type="ECO:0000256" key="3">
    <source>
        <dbReference type="ARBA" id="ARBA00022490"/>
    </source>
</evidence>
<dbReference type="EMBL" id="MNAD01000900">
    <property type="protein sequence ID" value="OJT09539.1"/>
    <property type="molecule type" value="Genomic_DNA"/>
</dbReference>
<evidence type="ECO:0000313" key="7">
    <source>
        <dbReference type="EMBL" id="OJT09539.1"/>
    </source>
</evidence>
<evidence type="ECO:0000259" key="6">
    <source>
        <dbReference type="PROSITE" id="PS50002"/>
    </source>
</evidence>
<evidence type="ECO:0000256" key="5">
    <source>
        <dbReference type="SAM" id="MobiDB-lite"/>
    </source>
</evidence>
<feature type="compositionally biased region" description="Low complexity" evidence="5">
    <location>
        <begin position="162"/>
        <end position="177"/>
    </location>
</feature>
<dbReference type="OMA" id="EWWKGRN"/>
<evidence type="ECO:0000256" key="4">
    <source>
        <dbReference type="PROSITE-ProRule" id="PRU00192"/>
    </source>
</evidence>
<proteinExistence type="predicted"/>
<dbReference type="InterPro" id="IPR046982">
    <property type="entry name" value="BIN3/RVS161-like"/>
</dbReference>
<evidence type="ECO:0000256" key="2">
    <source>
        <dbReference type="ARBA" id="ARBA00022443"/>
    </source>
</evidence>
<dbReference type="PROSITE" id="PS50002">
    <property type="entry name" value="SH3"/>
    <property type="match status" value="1"/>
</dbReference>
<comment type="subcellular location">
    <subcellularLocation>
        <location evidence="1">Cytoplasm</location>
    </subcellularLocation>
</comment>
<dbReference type="Gene3D" id="2.30.30.40">
    <property type="entry name" value="SH3 Domains"/>
    <property type="match status" value="1"/>
</dbReference>
<reference evidence="7 8" key="1">
    <citation type="submission" date="2016-10" db="EMBL/GenBank/DDBJ databases">
        <title>Genome sequence of the basidiomycete white-rot fungus Trametes pubescens.</title>
        <authorList>
            <person name="Makela M.R."/>
            <person name="Granchi Z."/>
            <person name="Peng M."/>
            <person name="De Vries R.P."/>
            <person name="Grigoriev I."/>
            <person name="Riley R."/>
            <person name="Hilden K."/>
        </authorList>
    </citation>
    <scope>NUCLEOTIDE SEQUENCE [LARGE SCALE GENOMIC DNA]</scope>
    <source>
        <strain evidence="7 8">FBCC735</strain>
    </source>
</reference>
<dbReference type="GO" id="GO:0008289">
    <property type="term" value="F:lipid binding"/>
    <property type="evidence" value="ECO:0007669"/>
    <property type="project" value="TreeGrafter"/>
</dbReference>
<dbReference type="SMART" id="SM00326">
    <property type="entry name" value="SH3"/>
    <property type="match status" value="1"/>
</dbReference>
<keyword evidence="3" id="KW-0963">Cytoplasm</keyword>
<sequence>MPVSTPSDPQAAALLSHVLSQTHANVLFLASQNYISSSEATEIITRLSQGPSSPSADSVAASMQNLAVGPARAPSPARRGVPPPPPRNGTKRARAIWPYNEDGREVNDISFSAGETIEIVDETNADWWTGKCRGRQGLFPANYVELLDAGRSPAVPPPPSSMPSMPGMPMGPMHMSSYHQPPPGPPQQYGMAPHEPEKAAMYQQQQQQSYAPQPIMSPMQVAQPQEQQPPPKKSKFGKLGSTMATSAAGGVGFGAGAAIGGGIINSIF</sequence>
<evidence type="ECO:0000313" key="8">
    <source>
        <dbReference type="Proteomes" id="UP000184267"/>
    </source>
</evidence>
<name>A0A1M2VPK6_TRAPU</name>
<dbReference type="AlphaFoldDB" id="A0A1M2VPK6"/>